<dbReference type="NCBIfam" id="TIGR03788">
    <property type="entry name" value="marine_srt_targ"/>
    <property type="match status" value="1"/>
</dbReference>
<dbReference type="InterPro" id="IPR022440">
    <property type="entry name" value="CHP03788"/>
</dbReference>
<reference evidence="3 4" key="1">
    <citation type="submission" date="2019-07" db="EMBL/GenBank/DDBJ databases">
        <title>Whole genome shotgun sequence of Oceanithermus desulfurans NBRC 100063.</title>
        <authorList>
            <person name="Hosoyama A."/>
            <person name="Uohara A."/>
            <person name="Ohji S."/>
            <person name="Ichikawa N."/>
        </authorList>
    </citation>
    <scope>NUCLEOTIDE SEQUENCE [LARGE SCALE GENOMIC DNA]</scope>
    <source>
        <strain evidence="3 4">NBRC 100063</strain>
    </source>
</reference>
<dbReference type="EMBL" id="BJXN01000003">
    <property type="protein sequence ID" value="GEM89067.1"/>
    <property type="molecule type" value="Genomic_DNA"/>
</dbReference>
<dbReference type="SUPFAM" id="SSF53300">
    <property type="entry name" value="vWA-like"/>
    <property type="match status" value="1"/>
</dbReference>
<comment type="caution">
    <text evidence="3">The sequence shown here is derived from an EMBL/GenBank/DDBJ whole genome shotgun (WGS) entry which is preliminary data.</text>
</comment>
<dbReference type="PANTHER" id="PTHR45737:SF6">
    <property type="entry name" value="VON WILLEBRAND FACTOR A DOMAIN-CONTAINING PROTEIN 5A"/>
    <property type="match status" value="1"/>
</dbReference>
<dbReference type="Pfam" id="PF13768">
    <property type="entry name" value="VWA_3"/>
    <property type="match status" value="1"/>
</dbReference>
<dbReference type="OrthoDB" id="9784383at2"/>
<evidence type="ECO:0000313" key="3">
    <source>
        <dbReference type="EMBL" id="GEM89067.1"/>
    </source>
</evidence>
<dbReference type="PROSITE" id="PS51468">
    <property type="entry name" value="VIT"/>
    <property type="match status" value="1"/>
</dbReference>
<name>A0A511RIZ7_9DEIN</name>
<dbReference type="SMART" id="SM00609">
    <property type="entry name" value="VIT"/>
    <property type="match status" value="1"/>
</dbReference>
<dbReference type="InterPro" id="IPR013694">
    <property type="entry name" value="VIT"/>
</dbReference>
<dbReference type="Gene3D" id="3.40.50.410">
    <property type="entry name" value="von Willebrand factor, type A domain"/>
    <property type="match status" value="1"/>
</dbReference>
<sequence length="694" mass="75280">MKAAGKGLPAAFVWAGFAVVWLVAGLALAGAAVKVDLEHLGSGELLFTTEQSGVYVPATKVATRVETEISGLVARVSVQQSFRNDSDAWVEAVYVFPLPEDAAVDQLKMVIGERVIVGEVQPREQARQTYEKARGEGQRASLVEQQRPNMFTTSVANIAPGETVVVEIGYSEVLDYRGGVFSWRFPLAITPRYTPGTPLPQQSDGRGFAPDTDQVPDASRITPHYAEGTQHPVTLRVRLNAGFPLNKIESRYHEVQPAREGDAYLIELETTTAHDFELVWNPGVARVPAAAAFTEEVAGEHYALVMLMPPTLDPPRERPARELIFIIDTSGSMEGTSMEQAKQALKLALERLTPRDRFNVVEFDNEARAFFDRSAAADRATVLMAKRLVDGLVADGGTEMAKAIQLALKEPPPAGYLRQVVFITDGSVGNEAYLFGLIEKLLLGANLFTVGIGSAPNSYFMRKAAEFGHGSYTYIGDVAEVADKMQELFAMLEHPVLTGIRMVLPGGSEVYPALVPNLYLGEPVVVSIRLPTLNSVVAIHGESNGHTWARSLNLADAPRGRIALVWARAKVESLKDAMIRGGDAEKLEQEITRVALAHHLITDYTSLVAVDRTPARPSGKALQTDEVPLQVPEGQKVPPQILKRPVVTVRGAFAAAETSGYPTTATAAPLRMLTGALALLLAAYLLRLRRRGLV</sequence>
<dbReference type="SMART" id="SM00327">
    <property type="entry name" value="VWA"/>
    <property type="match status" value="1"/>
</dbReference>
<dbReference type="Pfam" id="PF08487">
    <property type="entry name" value="VIT"/>
    <property type="match status" value="1"/>
</dbReference>
<protein>
    <submittedName>
        <fullName evidence="3">Marine proteobacterial sortase target protein</fullName>
    </submittedName>
</protein>
<accession>A0A511RIZ7</accession>
<dbReference type="Proteomes" id="UP000321827">
    <property type="component" value="Unassembled WGS sequence"/>
</dbReference>
<dbReference type="InterPro" id="IPR036465">
    <property type="entry name" value="vWFA_dom_sf"/>
</dbReference>
<dbReference type="RefSeq" id="WP_147145497.1">
    <property type="nucleotide sequence ID" value="NZ_BJXN01000003.1"/>
</dbReference>
<feature type="domain" description="VIT" evidence="2">
    <location>
        <begin position="44"/>
        <end position="172"/>
    </location>
</feature>
<organism evidence="3 4">
    <name type="scientific">Oceanithermus desulfurans NBRC 100063</name>
    <dbReference type="NCBI Taxonomy" id="1227550"/>
    <lineage>
        <taxon>Bacteria</taxon>
        <taxon>Thermotogati</taxon>
        <taxon>Deinococcota</taxon>
        <taxon>Deinococci</taxon>
        <taxon>Thermales</taxon>
        <taxon>Thermaceae</taxon>
        <taxon>Oceanithermus</taxon>
    </lineage>
</organism>
<dbReference type="PROSITE" id="PS50234">
    <property type="entry name" value="VWFA"/>
    <property type="match status" value="1"/>
</dbReference>
<gene>
    <name evidence="3" type="ORF">ODE01S_05010</name>
</gene>
<evidence type="ECO:0000259" key="2">
    <source>
        <dbReference type="PROSITE" id="PS51468"/>
    </source>
</evidence>
<dbReference type="AlphaFoldDB" id="A0A511RIZ7"/>
<dbReference type="InterPro" id="IPR002035">
    <property type="entry name" value="VWF_A"/>
</dbReference>
<dbReference type="PANTHER" id="PTHR45737">
    <property type="entry name" value="VON WILLEBRAND FACTOR A DOMAIN-CONTAINING PROTEIN 5A"/>
    <property type="match status" value="1"/>
</dbReference>
<feature type="domain" description="VWFA" evidence="1">
    <location>
        <begin position="322"/>
        <end position="492"/>
    </location>
</feature>
<evidence type="ECO:0000313" key="4">
    <source>
        <dbReference type="Proteomes" id="UP000321827"/>
    </source>
</evidence>
<evidence type="ECO:0000259" key="1">
    <source>
        <dbReference type="PROSITE" id="PS50234"/>
    </source>
</evidence>
<proteinExistence type="predicted"/>